<dbReference type="RefSeq" id="WP_073590550.1">
    <property type="nucleotide sequence ID" value="NZ_FRFD01000012.1"/>
</dbReference>
<evidence type="ECO:0000313" key="4">
    <source>
        <dbReference type="EMBL" id="SHO53016.1"/>
    </source>
</evidence>
<gene>
    <name evidence="4" type="ORF">SAMN02745217_03919</name>
</gene>
<dbReference type="STRING" id="1121345.SAMN02745217_03919"/>
<sequence length="253" mass="29349">MKKVIALIGSQQKRGTYDAVLKFGNYLKSYGEIEFEYIFLHDYNLEYCRGCKLCFDKGEEYCPLKDDRDILIDKISHSDGVIFASPNYSFHISARMKNMFDRLAFIFHRPRFFGKACTAIVTQGIYGGNKIVKYLNAMGENLGFHAAKGCVLATLEPGTEAMRRKNDRRIKKAASAFYKELMRTTPSPSIFRLMLFRLSRTSMSVMIDEAYRDFRYYQEKGWFKSDYYYETSLGPVKKAVGHFFDFLGRKMSA</sequence>
<dbReference type="Pfam" id="PF03358">
    <property type="entry name" value="FMN_red"/>
    <property type="match status" value="1"/>
</dbReference>
<dbReference type="Proteomes" id="UP000184612">
    <property type="component" value="Unassembled WGS sequence"/>
</dbReference>
<dbReference type="InterPro" id="IPR005025">
    <property type="entry name" value="FMN_Rdtase-like_dom"/>
</dbReference>
<name>A0A1M7YKB9_9FIRM</name>
<dbReference type="EMBL" id="FRFD01000012">
    <property type="protein sequence ID" value="SHO53016.1"/>
    <property type="molecule type" value="Genomic_DNA"/>
</dbReference>
<evidence type="ECO:0000256" key="2">
    <source>
        <dbReference type="ARBA" id="ARBA00022643"/>
    </source>
</evidence>
<protein>
    <submittedName>
        <fullName evidence="4">NADPH-dependent FMN reductase</fullName>
    </submittedName>
</protein>
<dbReference type="Gene3D" id="3.40.50.360">
    <property type="match status" value="1"/>
</dbReference>
<organism evidence="4 5">
    <name type="scientific">Anaerocolumna xylanovorans DSM 12503</name>
    <dbReference type="NCBI Taxonomy" id="1121345"/>
    <lineage>
        <taxon>Bacteria</taxon>
        <taxon>Bacillati</taxon>
        <taxon>Bacillota</taxon>
        <taxon>Clostridia</taxon>
        <taxon>Lachnospirales</taxon>
        <taxon>Lachnospiraceae</taxon>
        <taxon>Anaerocolumna</taxon>
    </lineage>
</organism>
<dbReference type="PANTHER" id="PTHR43278:SF2">
    <property type="entry name" value="IRON-SULFUR FLAVOPROTEIN"/>
    <property type="match status" value="1"/>
</dbReference>
<dbReference type="OrthoDB" id="9790975at2"/>
<dbReference type="SUPFAM" id="SSF52218">
    <property type="entry name" value="Flavoproteins"/>
    <property type="match status" value="1"/>
</dbReference>
<dbReference type="AlphaFoldDB" id="A0A1M7YKB9"/>
<keyword evidence="2" id="KW-0288">FMN</keyword>
<evidence type="ECO:0000256" key="1">
    <source>
        <dbReference type="ARBA" id="ARBA00022630"/>
    </source>
</evidence>
<evidence type="ECO:0000313" key="5">
    <source>
        <dbReference type="Proteomes" id="UP000184612"/>
    </source>
</evidence>
<accession>A0A1M7YKB9</accession>
<dbReference type="PANTHER" id="PTHR43278">
    <property type="entry name" value="NAD(P)H-DEPENDENT FMN-CONTAINING OXIDOREDUCTASE YWQN-RELATED"/>
    <property type="match status" value="1"/>
</dbReference>
<dbReference type="InterPro" id="IPR029039">
    <property type="entry name" value="Flavoprotein-like_sf"/>
</dbReference>
<feature type="domain" description="NADPH-dependent FMN reductase-like" evidence="3">
    <location>
        <begin position="3"/>
        <end position="149"/>
    </location>
</feature>
<dbReference type="GO" id="GO:0016491">
    <property type="term" value="F:oxidoreductase activity"/>
    <property type="evidence" value="ECO:0007669"/>
    <property type="project" value="InterPro"/>
</dbReference>
<evidence type="ECO:0000259" key="3">
    <source>
        <dbReference type="Pfam" id="PF03358"/>
    </source>
</evidence>
<keyword evidence="1" id="KW-0285">Flavoprotein</keyword>
<proteinExistence type="predicted"/>
<reference evidence="4 5" key="1">
    <citation type="submission" date="2016-12" db="EMBL/GenBank/DDBJ databases">
        <authorList>
            <person name="Song W.-J."/>
            <person name="Kurnit D.M."/>
        </authorList>
    </citation>
    <scope>NUCLEOTIDE SEQUENCE [LARGE SCALE GENOMIC DNA]</scope>
    <source>
        <strain evidence="4 5">DSM 12503</strain>
    </source>
</reference>
<dbReference type="InterPro" id="IPR051796">
    <property type="entry name" value="ISF_SsuE-like"/>
</dbReference>
<keyword evidence="5" id="KW-1185">Reference proteome</keyword>